<keyword evidence="5" id="KW-1185">Reference proteome</keyword>
<keyword evidence="1" id="KW-0479">Metal-binding</keyword>
<evidence type="ECO:0000313" key="4">
    <source>
        <dbReference type="EMBL" id="QLQ79008.1"/>
    </source>
</evidence>
<evidence type="ECO:0000256" key="1">
    <source>
        <dbReference type="PROSITE-ProRule" id="PRU00175"/>
    </source>
</evidence>
<dbReference type="AlphaFoldDB" id="A0A7H9HMK1"/>
<feature type="compositionally biased region" description="Polar residues" evidence="2">
    <location>
        <begin position="41"/>
        <end position="52"/>
    </location>
</feature>
<feature type="region of interest" description="Disordered" evidence="2">
    <location>
        <begin position="1"/>
        <end position="56"/>
    </location>
</feature>
<dbReference type="GO" id="GO:0008270">
    <property type="term" value="F:zinc ion binding"/>
    <property type="evidence" value="ECO:0007669"/>
    <property type="project" value="UniProtKB-KW"/>
</dbReference>
<evidence type="ECO:0000313" key="5">
    <source>
        <dbReference type="Proteomes" id="UP000510647"/>
    </source>
</evidence>
<protein>
    <recommendedName>
        <fullName evidence="3">RING-type domain-containing protein</fullName>
    </recommendedName>
</protein>
<name>A0A7H9HMK1_9SACH</name>
<evidence type="ECO:0000256" key="2">
    <source>
        <dbReference type="SAM" id="MobiDB-lite"/>
    </source>
</evidence>
<feature type="compositionally biased region" description="Polar residues" evidence="2">
    <location>
        <begin position="86"/>
        <end position="97"/>
    </location>
</feature>
<dbReference type="OrthoDB" id="299997at2759"/>
<dbReference type="Proteomes" id="UP000510647">
    <property type="component" value="Chromosome 2"/>
</dbReference>
<sequence length="826" mass="93028">MSLKTPTKPSTEKKVHTPPSIGREHGKPKLLKSLSGKVFKRSSNSDSDTLPSTGLFVPVPSLSNRYPLPKPLNIPEPLSPPPSVKKTCQWSPGSRSSFPHTAHGSISYDVLESPIKLRPSVKIQTLEKPLDSFNLTSAFNSEYRSQSGREVSPHDNTIVWTDTIDDPYLEEDSPTYLTSISQNISKTSVKAGHRTFFGLRCCMCDEKICNTLSGEKVTELTCSHASHYECYLATLECLQPSKRYPQCRICRQTVKPSDKATWEKMLTQLLSRKSSYDCSETVVEPQLLYSKQPITASQHPIFTPGEQIIRTADISSSGFRTPYGPLRSASDSSWNACVEPYDALFQQSIWLEETLLCDDEQADPKADEEYDANGLLPRIEVLAERSDSGYGITVRVPKESGRESDQKEECDGFASHREALKQRIEESVREELDNDTQLGSLVMFDRGDFSTDGEGWNKGVILYLFDQFLILFDRQALTVRGKIPLGQICQVLKLDESTLLIDLKSRTLPQVYMSFPPKVTKNPQLEKWRFYLGHIGSAPSLEDITRSSWDILPEELVKDLNSFFAQTNESAVEAGMAVPKPWETLQTHVPLQLIVCLSLSNDSGMKNEDYHDSIVRLLKCLLNELKDDDLLGLVAVGKDGRGNIGPFGTFFGTVNKHWPHWNEAFSDLKPSKQMIFDSAERELDKMLETCLRLVSTADSMLEQDKSPHFLKQVILLRDGTPPKDDHKYKTLITELHNFNVTQITSTNNLTHHKLTSMVNNLHRSYLKNLTVTFPNEKLLFGNMAPGTEQKLPSKLNQEIIPESCEISWIDSRTQETNLVTTKLTII</sequence>
<accession>A0A7H9HMK1</accession>
<dbReference type="PROSITE" id="PS50089">
    <property type="entry name" value="ZF_RING_2"/>
    <property type="match status" value="1"/>
</dbReference>
<dbReference type="InterPro" id="IPR001841">
    <property type="entry name" value="Znf_RING"/>
</dbReference>
<evidence type="ECO:0000259" key="3">
    <source>
        <dbReference type="PROSITE" id="PS50089"/>
    </source>
</evidence>
<keyword evidence="1" id="KW-0862">Zinc</keyword>
<gene>
    <name evidence="4" type="ORF">HG537_0B03550</name>
</gene>
<feature type="region of interest" description="Disordered" evidence="2">
    <location>
        <begin position="72"/>
        <end position="97"/>
    </location>
</feature>
<organism evidence="4 5">
    <name type="scientific">Torulaspora globosa</name>
    <dbReference type="NCBI Taxonomy" id="48254"/>
    <lineage>
        <taxon>Eukaryota</taxon>
        <taxon>Fungi</taxon>
        <taxon>Dikarya</taxon>
        <taxon>Ascomycota</taxon>
        <taxon>Saccharomycotina</taxon>
        <taxon>Saccharomycetes</taxon>
        <taxon>Saccharomycetales</taxon>
        <taxon>Saccharomycetaceae</taxon>
        <taxon>Torulaspora</taxon>
    </lineage>
</organism>
<feature type="domain" description="RING-type" evidence="3">
    <location>
        <begin position="201"/>
        <end position="251"/>
    </location>
</feature>
<proteinExistence type="predicted"/>
<dbReference type="EMBL" id="CP059268">
    <property type="protein sequence ID" value="QLQ79008.1"/>
    <property type="molecule type" value="Genomic_DNA"/>
</dbReference>
<keyword evidence="1" id="KW-0863">Zinc-finger</keyword>
<feature type="compositionally biased region" description="Pro residues" evidence="2">
    <location>
        <begin position="72"/>
        <end position="83"/>
    </location>
</feature>
<reference evidence="4 5" key="1">
    <citation type="submission" date="2020-06" db="EMBL/GenBank/DDBJ databases">
        <title>The yeast mating-type switching endonuclease HO is a domesticated member of an unorthodox homing genetic element family.</title>
        <authorList>
            <person name="Coughlan A.Y."/>
            <person name="Lombardi L."/>
            <person name="Braun-Galleani S."/>
            <person name="Martos A.R."/>
            <person name="Galeote V."/>
            <person name="Bigey F."/>
            <person name="Dequin S."/>
            <person name="Byrne K.P."/>
            <person name="Wolfe K.H."/>
        </authorList>
    </citation>
    <scope>NUCLEOTIDE SEQUENCE [LARGE SCALE GENOMIC DNA]</scope>
    <source>
        <strain evidence="4 5">CBS2947</strain>
    </source>
</reference>